<dbReference type="PANTHER" id="PTHR24020">
    <property type="entry name" value="COLLAGEN ALPHA"/>
    <property type="match status" value="1"/>
</dbReference>
<feature type="domain" description="VWFA" evidence="2">
    <location>
        <begin position="39"/>
        <end position="112"/>
    </location>
</feature>
<organism evidence="3 4">
    <name type="scientific">Aplysia californica</name>
    <name type="common">California sea hare</name>
    <dbReference type="NCBI Taxonomy" id="6500"/>
    <lineage>
        <taxon>Eukaryota</taxon>
        <taxon>Metazoa</taxon>
        <taxon>Spiralia</taxon>
        <taxon>Lophotrochozoa</taxon>
        <taxon>Mollusca</taxon>
        <taxon>Gastropoda</taxon>
        <taxon>Heterobranchia</taxon>
        <taxon>Euthyneura</taxon>
        <taxon>Tectipleura</taxon>
        <taxon>Aplysiida</taxon>
        <taxon>Aplysioidea</taxon>
        <taxon>Aplysiidae</taxon>
        <taxon>Aplysia</taxon>
    </lineage>
</organism>
<keyword evidence="1" id="KW-0732">Signal</keyword>
<feature type="signal peptide" evidence="1">
    <location>
        <begin position="1"/>
        <end position="18"/>
    </location>
</feature>
<dbReference type="CDD" id="cd01450">
    <property type="entry name" value="vWFA_subfamily_ECM"/>
    <property type="match status" value="1"/>
</dbReference>
<feature type="chain" id="PRO_5045192280" evidence="1">
    <location>
        <begin position="19"/>
        <end position="112"/>
    </location>
</feature>
<accession>A0ABM0ZXR1</accession>
<evidence type="ECO:0000256" key="1">
    <source>
        <dbReference type="SAM" id="SignalP"/>
    </source>
</evidence>
<protein>
    <submittedName>
        <fullName evidence="4">Collagen alpha-1(XXI) chain</fullName>
    </submittedName>
</protein>
<dbReference type="InterPro" id="IPR050525">
    <property type="entry name" value="ECM_Assembly_Org"/>
</dbReference>
<dbReference type="RefSeq" id="XP_012936662.1">
    <property type="nucleotide sequence ID" value="XM_013081208.2"/>
</dbReference>
<evidence type="ECO:0000259" key="2">
    <source>
        <dbReference type="PROSITE" id="PS50234"/>
    </source>
</evidence>
<dbReference type="InterPro" id="IPR002035">
    <property type="entry name" value="VWF_A"/>
</dbReference>
<dbReference type="InterPro" id="IPR036465">
    <property type="entry name" value="vWFA_dom_sf"/>
</dbReference>
<dbReference type="SUPFAM" id="SSF53300">
    <property type="entry name" value="vWA-like"/>
    <property type="match status" value="1"/>
</dbReference>
<dbReference type="PANTHER" id="PTHR24020:SF84">
    <property type="entry name" value="VWFA DOMAIN-CONTAINING PROTEIN"/>
    <property type="match status" value="1"/>
</dbReference>
<sequence>MKLLLAFAAVCLVATLQARNLDRRQAKPCPDDCEHLPLEIAFVIDASASIWPQNFTIGLWFVQNFVDKFNIGQDKVRVSAVTYGDRVYTENAFGFGEYSDKESLDNAIESIP</sequence>
<dbReference type="PROSITE" id="PS50234">
    <property type="entry name" value="VWFA"/>
    <property type="match status" value="1"/>
</dbReference>
<feature type="non-terminal residue" evidence="4">
    <location>
        <position position="112"/>
    </location>
</feature>
<evidence type="ECO:0000313" key="4">
    <source>
        <dbReference type="RefSeq" id="XP_012936662.1"/>
    </source>
</evidence>
<dbReference type="Pfam" id="PF00092">
    <property type="entry name" value="VWA"/>
    <property type="match status" value="1"/>
</dbReference>
<evidence type="ECO:0000313" key="3">
    <source>
        <dbReference type="Proteomes" id="UP000694888"/>
    </source>
</evidence>
<gene>
    <name evidence="4" type="primary">LOC101850880</name>
</gene>
<name>A0ABM0ZXR1_APLCA</name>
<dbReference type="Proteomes" id="UP000694888">
    <property type="component" value="Unplaced"/>
</dbReference>
<dbReference type="GeneID" id="101850880"/>
<reference evidence="4" key="1">
    <citation type="submission" date="2025-08" db="UniProtKB">
        <authorList>
            <consortium name="RefSeq"/>
        </authorList>
    </citation>
    <scope>IDENTIFICATION</scope>
</reference>
<keyword evidence="3" id="KW-1185">Reference proteome</keyword>
<dbReference type="GO" id="GO:0005581">
    <property type="term" value="C:collagen trimer"/>
    <property type="evidence" value="ECO:0007669"/>
    <property type="project" value="UniProtKB-KW"/>
</dbReference>
<proteinExistence type="predicted"/>
<keyword evidence="4" id="KW-0176">Collagen</keyword>
<dbReference type="Gene3D" id="3.40.50.410">
    <property type="entry name" value="von Willebrand factor, type A domain"/>
    <property type="match status" value="1"/>
</dbReference>
<dbReference type="PRINTS" id="PR00453">
    <property type="entry name" value="VWFADOMAIN"/>
</dbReference>